<protein>
    <recommendedName>
        <fullName evidence="8 11">Amidophosphoribosyltransferase</fullName>
        <shortName evidence="11">ATase</shortName>
        <ecNumber evidence="3 11">2.4.2.14</ecNumber>
    </recommendedName>
    <alternativeName>
        <fullName evidence="9 11">Glutamine phosphoribosylpyrophosphate amidotransferase</fullName>
    </alternativeName>
</protein>
<keyword evidence="18" id="KW-1185">Reference proteome</keyword>
<dbReference type="GO" id="GO:0009113">
    <property type="term" value="P:purine nucleobase biosynthetic process"/>
    <property type="evidence" value="ECO:0007669"/>
    <property type="project" value="InterPro"/>
</dbReference>
<dbReference type="InterPro" id="IPR000836">
    <property type="entry name" value="PRTase_dom"/>
</dbReference>
<feature type="binding site" evidence="13">
    <location>
        <position position="381"/>
    </location>
    <ligand>
        <name>Mg(2+)</name>
        <dbReference type="ChEBI" id="CHEBI:18420"/>
    </ligand>
</feature>
<dbReference type="NCBIfam" id="TIGR01134">
    <property type="entry name" value="purF"/>
    <property type="match status" value="1"/>
</dbReference>
<dbReference type="EnsemblMetazoa" id="HelroT109477">
    <property type="protein sequence ID" value="HelroP109477"/>
    <property type="gene ID" value="HelroG109477"/>
</dbReference>
<feature type="active site" description="Nucleophile" evidence="12">
    <location>
        <position position="5"/>
    </location>
</feature>
<feature type="binding site" evidence="14">
    <location>
        <position position="474"/>
    </location>
    <ligand>
        <name>[4Fe-4S] cluster</name>
        <dbReference type="ChEBI" id="CHEBI:49883"/>
    </ligand>
</feature>
<evidence type="ECO:0000256" key="14">
    <source>
        <dbReference type="PIRSR" id="PIRSR000485-3"/>
    </source>
</evidence>
<dbReference type="OrthoDB" id="191723at2759"/>
<evidence type="ECO:0000256" key="11">
    <source>
        <dbReference type="PIRNR" id="PIRNR000485"/>
    </source>
</evidence>
<keyword evidence="7" id="KW-0315">Glutamine amidotransferase</keyword>
<evidence type="ECO:0000256" key="3">
    <source>
        <dbReference type="ARBA" id="ARBA00011941"/>
    </source>
</evidence>
<evidence type="ECO:0000256" key="7">
    <source>
        <dbReference type="ARBA" id="ARBA00022962"/>
    </source>
</evidence>
<dbReference type="Gene3D" id="3.40.50.2020">
    <property type="match status" value="1"/>
</dbReference>
<dbReference type="GO" id="GO:0004044">
    <property type="term" value="F:amidophosphoribosyltransferase activity"/>
    <property type="evidence" value="ECO:0000318"/>
    <property type="project" value="GO_Central"/>
</dbReference>
<dbReference type="EMBL" id="AMQM01002885">
    <property type="status" value="NOT_ANNOTATED_CDS"/>
    <property type="molecule type" value="Genomic_DNA"/>
</dbReference>
<dbReference type="Pfam" id="PF13522">
    <property type="entry name" value="GATase_6"/>
    <property type="match status" value="1"/>
</dbReference>
<keyword evidence="13" id="KW-0479">Metal-binding</keyword>
<dbReference type="EC" id="2.4.2.14" evidence="3 11"/>
<evidence type="ECO:0000256" key="1">
    <source>
        <dbReference type="ARBA" id="ARBA00005209"/>
    </source>
</evidence>
<dbReference type="eggNOG" id="KOG0572">
    <property type="taxonomic scope" value="Eukaryota"/>
</dbReference>
<dbReference type="InterPro" id="IPR035584">
    <property type="entry name" value="PurF_N"/>
</dbReference>
<organism evidence="17 18">
    <name type="scientific">Helobdella robusta</name>
    <name type="common">Californian leech</name>
    <dbReference type="NCBI Taxonomy" id="6412"/>
    <lineage>
        <taxon>Eukaryota</taxon>
        <taxon>Metazoa</taxon>
        <taxon>Spiralia</taxon>
        <taxon>Lophotrochozoa</taxon>
        <taxon>Annelida</taxon>
        <taxon>Clitellata</taxon>
        <taxon>Hirudinea</taxon>
        <taxon>Rhynchobdellida</taxon>
        <taxon>Glossiphoniidae</taxon>
        <taxon>Helobdella</taxon>
    </lineage>
</organism>
<dbReference type="CTD" id="20195093"/>
<dbReference type="OMA" id="IRHFGVK"/>
<comment type="cofactor">
    <cofactor evidence="13">
        <name>Mg(2+)</name>
        <dbReference type="ChEBI" id="CHEBI:18420"/>
    </cofactor>
    <text evidence="13">Binds 1 Mg(2+) ion per subunit.</text>
</comment>
<evidence type="ECO:0000256" key="12">
    <source>
        <dbReference type="PIRSR" id="PIRSR000485-1"/>
    </source>
</evidence>
<gene>
    <name evidence="17" type="primary">20195093</name>
    <name evidence="16" type="ORF">HELRODRAFT_109477</name>
</gene>
<dbReference type="GO" id="GO:0006189">
    <property type="term" value="P:'de novo' IMP biosynthetic process"/>
    <property type="evidence" value="ECO:0007669"/>
    <property type="project" value="UniProtKB-UniPathway"/>
</dbReference>
<feature type="domain" description="Glutamine amidotransferase type-2" evidence="15">
    <location>
        <begin position="5"/>
        <end position="246"/>
    </location>
</feature>
<dbReference type="CDD" id="cd00715">
    <property type="entry name" value="GPATase_N"/>
    <property type="match status" value="1"/>
</dbReference>
<comment type="pathway">
    <text evidence="1 11">Purine metabolism; IMP biosynthesis via de novo pathway; N(1)-(5-phospho-D-ribosyl)glycinamide from 5-phospho-alpha-D-ribose 1-diphosphate: step 1/2.</text>
</comment>
<dbReference type="InterPro" id="IPR005854">
    <property type="entry name" value="PurF"/>
</dbReference>
<evidence type="ECO:0000256" key="8">
    <source>
        <dbReference type="ARBA" id="ARBA00033770"/>
    </source>
</evidence>
<dbReference type="PIRSF" id="PIRSF000485">
    <property type="entry name" value="Amd_phspho_trans"/>
    <property type="match status" value="1"/>
</dbReference>
<dbReference type="PANTHER" id="PTHR11907">
    <property type="entry name" value="AMIDOPHOSPHORIBOSYLTRANSFERASE"/>
    <property type="match status" value="1"/>
</dbReference>
<comment type="cofactor">
    <cofactor evidence="14">
        <name>[4Fe-4S] cluster</name>
        <dbReference type="ChEBI" id="CHEBI:49883"/>
    </cofactor>
    <text evidence="14">Binds 1 [4Fe-4S] cluster per subunit.</text>
</comment>
<dbReference type="InterPro" id="IPR029057">
    <property type="entry name" value="PRTase-like"/>
</dbReference>
<dbReference type="AlphaFoldDB" id="T1EEU1"/>
<evidence type="ECO:0000256" key="13">
    <source>
        <dbReference type="PIRSR" id="PIRSR000485-2"/>
    </source>
</evidence>
<keyword evidence="14" id="KW-0408">Iron</keyword>
<evidence type="ECO:0000256" key="6">
    <source>
        <dbReference type="ARBA" id="ARBA00022755"/>
    </source>
</evidence>
<feature type="binding site" evidence="14">
    <location>
        <position position="477"/>
    </location>
    <ligand>
        <name>[4Fe-4S] cluster</name>
        <dbReference type="ChEBI" id="CHEBI:49883"/>
    </ligand>
</feature>
<dbReference type="HAMAP" id="MF_01931">
    <property type="entry name" value="PurF"/>
    <property type="match status" value="1"/>
</dbReference>
<dbReference type="InterPro" id="IPR017932">
    <property type="entry name" value="GATase_2_dom"/>
</dbReference>
<dbReference type="GO" id="GO:0046872">
    <property type="term" value="F:metal ion binding"/>
    <property type="evidence" value="ECO:0007669"/>
    <property type="project" value="UniProtKB-KW"/>
</dbReference>
<feature type="binding site" evidence="14">
    <location>
        <position position="265"/>
    </location>
    <ligand>
        <name>[4Fe-4S] cluster</name>
        <dbReference type="ChEBI" id="CHEBI:49883"/>
    </ligand>
</feature>
<dbReference type="InParanoid" id="T1EEU1"/>
<feature type="binding site" evidence="13">
    <location>
        <position position="382"/>
    </location>
    <ligand>
        <name>Mg(2+)</name>
        <dbReference type="ChEBI" id="CHEBI:18420"/>
    </ligand>
</feature>
<comment type="similarity">
    <text evidence="2 11">In the C-terminal section; belongs to the purine/pyrimidine phosphoribosyltransferase family.</text>
</comment>
<dbReference type="PROSITE" id="PS51278">
    <property type="entry name" value="GATASE_TYPE_2"/>
    <property type="match status" value="1"/>
</dbReference>
<comment type="catalytic activity">
    <reaction evidence="10">
        <text>5-phospho-beta-D-ribosylamine + L-glutamate + diphosphate = 5-phospho-alpha-D-ribose 1-diphosphate + L-glutamine + H2O</text>
        <dbReference type="Rhea" id="RHEA:14905"/>
        <dbReference type="ChEBI" id="CHEBI:15377"/>
        <dbReference type="ChEBI" id="CHEBI:29985"/>
        <dbReference type="ChEBI" id="CHEBI:33019"/>
        <dbReference type="ChEBI" id="CHEBI:58017"/>
        <dbReference type="ChEBI" id="CHEBI:58359"/>
        <dbReference type="ChEBI" id="CHEBI:58681"/>
        <dbReference type="EC" id="2.4.2.14"/>
    </reaction>
    <physiologicalReaction direction="right-to-left" evidence="10">
        <dbReference type="Rhea" id="RHEA:14907"/>
    </physiologicalReaction>
</comment>
<dbReference type="GO" id="GO:0051536">
    <property type="term" value="F:iron-sulfur cluster binding"/>
    <property type="evidence" value="ECO:0007669"/>
    <property type="project" value="UniProtKB-KW"/>
</dbReference>
<dbReference type="FunCoup" id="T1EEU1">
    <property type="interactions" value="1147"/>
</dbReference>
<dbReference type="Proteomes" id="UP000015101">
    <property type="component" value="Unassembled WGS sequence"/>
</dbReference>
<evidence type="ECO:0000256" key="2">
    <source>
        <dbReference type="ARBA" id="ARBA00010138"/>
    </source>
</evidence>
<dbReference type="EMBL" id="KB095905">
    <property type="protein sequence ID" value="ESO10153.1"/>
    <property type="molecule type" value="Genomic_DNA"/>
</dbReference>
<evidence type="ECO:0000256" key="5">
    <source>
        <dbReference type="ARBA" id="ARBA00022679"/>
    </source>
</evidence>
<keyword evidence="4 11" id="KW-0328">Glycosyltransferase</keyword>
<dbReference type="SUPFAM" id="SSF53271">
    <property type="entry name" value="PRTase-like"/>
    <property type="match status" value="1"/>
</dbReference>
<dbReference type="Pfam" id="PF00156">
    <property type="entry name" value="Pribosyltran"/>
    <property type="match status" value="1"/>
</dbReference>
<dbReference type="STRING" id="6412.T1EEU1"/>
<reference evidence="16 18" key="2">
    <citation type="journal article" date="2013" name="Nature">
        <title>Insights into bilaterian evolution from three spiralian genomes.</title>
        <authorList>
            <person name="Simakov O."/>
            <person name="Marletaz F."/>
            <person name="Cho S.J."/>
            <person name="Edsinger-Gonzales E."/>
            <person name="Havlak P."/>
            <person name="Hellsten U."/>
            <person name="Kuo D.H."/>
            <person name="Larsson T."/>
            <person name="Lv J."/>
            <person name="Arendt D."/>
            <person name="Savage R."/>
            <person name="Osoegawa K."/>
            <person name="de Jong P."/>
            <person name="Grimwood J."/>
            <person name="Chapman J.A."/>
            <person name="Shapiro H."/>
            <person name="Aerts A."/>
            <person name="Otillar R.P."/>
            <person name="Terry A.Y."/>
            <person name="Boore J.L."/>
            <person name="Grigoriev I.V."/>
            <person name="Lindberg D.R."/>
            <person name="Seaver E.C."/>
            <person name="Weisblat D.A."/>
            <person name="Putnam N.H."/>
            <person name="Rokhsar D.S."/>
        </authorList>
    </citation>
    <scope>NUCLEOTIDE SEQUENCE</scope>
</reference>
<evidence type="ECO:0000256" key="4">
    <source>
        <dbReference type="ARBA" id="ARBA00022676"/>
    </source>
</evidence>
<dbReference type="KEGG" id="hro:HELRODRAFT_109477"/>
<proteinExistence type="inferred from homology"/>
<feature type="binding site" evidence="13">
    <location>
        <position position="319"/>
    </location>
    <ligand>
        <name>Mg(2+)</name>
        <dbReference type="ChEBI" id="CHEBI:18420"/>
    </ligand>
</feature>
<keyword evidence="14" id="KW-0411">Iron-sulfur</keyword>
<dbReference type="HOGENOM" id="CLU_022389_3_1_1"/>
<evidence type="ECO:0000256" key="10">
    <source>
        <dbReference type="ARBA" id="ARBA00048545"/>
    </source>
</evidence>
<dbReference type="UniPathway" id="UPA00074">
    <property type="reaction ID" value="UER00124"/>
</dbReference>
<dbReference type="GO" id="GO:0006164">
    <property type="term" value="P:purine nucleotide biosynthetic process"/>
    <property type="evidence" value="ECO:0000318"/>
    <property type="project" value="GO_Central"/>
</dbReference>
<evidence type="ECO:0000313" key="16">
    <source>
        <dbReference type="EMBL" id="ESO10153.1"/>
    </source>
</evidence>
<evidence type="ECO:0000259" key="15">
    <source>
        <dbReference type="PROSITE" id="PS51278"/>
    </source>
</evidence>
<evidence type="ECO:0000313" key="17">
    <source>
        <dbReference type="EnsemblMetazoa" id="HelroP109477"/>
    </source>
</evidence>
<dbReference type="InterPro" id="IPR029055">
    <property type="entry name" value="Ntn_hydrolases_N"/>
</dbReference>
<accession>T1EEU1</accession>
<reference evidence="17" key="3">
    <citation type="submission" date="2015-06" db="UniProtKB">
        <authorList>
            <consortium name="EnsemblMetazoa"/>
        </authorList>
    </citation>
    <scope>IDENTIFICATION</scope>
</reference>
<keyword evidence="13" id="KW-0460">Magnesium</keyword>
<keyword evidence="6 11" id="KW-0658">Purine biosynthesis</keyword>
<name>T1EEU1_HELRO</name>
<dbReference type="CDD" id="cd06223">
    <property type="entry name" value="PRTases_typeI"/>
    <property type="match status" value="1"/>
</dbReference>
<reference evidence="18" key="1">
    <citation type="submission" date="2012-12" db="EMBL/GenBank/DDBJ databases">
        <authorList>
            <person name="Hellsten U."/>
            <person name="Grimwood J."/>
            <person name="Chapman J.A."/>
            <person name="Shapiro H."/>
            <person name="Aerts A."/>
            <person name="Otillar R.P."/>
            <person name="Terry A.Y."/>
            <person name="Boore J.L."/>
            <person name="Simakov O."/>
            <person name="Marletaz F."/>
            <person name="Cho S.-J."/>
            <person name="Edsinger-Gonzales E."/>
            <person name="Havlak P."/>
            <person name="Kuo D.-H."/>
            <person name="Larsson T."/>
            <person name="Lv J."/>
            <person name="Arendt D."/>
            <person name="Savage R."/>
            <person name="Osoegawa K."/>
            <person name="de Jong P."/>
            <person name="Lindberg D.R."/>
            <person name="Seaver E.C."/>
            <person name="Weisblat D.A."/>
            <person name="Putnam N.H."/>
            <person name="Grigoriev I.V."/>
            <person name="Rokhsar D.S."/>
        </authorList>
    </citation>
    <scope>NUCLEOTIDE SEQUENCE</scope>
</reference>
<dbReference type="RefSeq" id="XP_009011967.1">
    <property type="nucleotide sequence ID" value="XM_009013719.1"/>
</dbReference>
<dbReference type="GeneID" id="20195093"/>
<dbReference type="SUPFAM" id="SSF56235">
    <property type="entry name" value="N-terminal nucleophile aminohydrolases (Ntn hydrolases)"/>
    <property type="match status" value="1"/>
</dbReference>
<dbReference type="Gene3D" id="3.60.20.10">
    <property type="entry name" value="Glutamine Phosphoribosylpyrophosphate, subunit 1, domain 1"/>
    <property type="match status" value="1"/>
</dbReference>
<sequence>MEEACGVFGCISRSINVADTIAVGLTGLQHRGQESAGIVMSSGTDDSYVEHKGMGLVEHVFKDNLLKLQGHIGLGHTRYSTVGVSSIINCQPFVVQSSLGKIAVAHNGELVEAKKLRKEVLDMGTGLTTNSDSEVITQILCHPPKVLNDGHEWLDRIKEFMSRSLISYSLVIMHDNKLYAARDPFGNRPLCIGKIKQRNVLKGEGDEKKEEVIGWVVSSETCPFKSVGAELERFVKPGEIVEISLTGYKILHTAQRPENKRPAFCIFEYVYFSRPDSFLEGQLVHFVRERCGETLAVEHPVVGIDDEKDDWVVSTVPESATPAAIGYAKKLKVQYAEVLCKNRYVGRSFIQPTLNLRQRTVSMKYGVLEDHVKNKKIVLVDDSIVRGTTITPIVQLLRKSGALEVHIRVASPPIKYPCYMGINIPTTNELIANKCSADELAKHIGADSVKYISLKGLEDSVRPEKRQDYDGGYCTACLSNVYPVEIEDLV</sequence>
<feature type="binding site" evidence="14">
    <location>
        <position position="418"/>
    </location>
    <ligand>
        <name>[4Fe-4S] cluster</name>
        <dbReference type="ChEBI" id="CHEBI:49883"/>
    </ligand>
</feature>
<evidence type="ECO:0000256" key="9">
    <source>
        <dbReference type="ARBA" id="ARBA00033776"/>
    </source>
</evidence>
<evidence type="ECO:0000313" key="18">
    <source>
        <dbReference type="Proteomes" id="UP000015101"/>
    </source>
</evidence>
<keyword evidence="5 11" id="KW-0808">Transferase</keyword>